<comment type="caution">
    <text evidence="2">The sequence shown here is derived from an EMBL/GenBank/DDBJ whole genome shotgun (WGS) entry which is preliminary data.</text>
</comment>
<sequence>MNLLYRIKQFFWGITARVSLEDIEFVKEYLNKDELNLFIKLEVYDQAHCIRTAKEVKRIYLEKKMSNDFLVKAALLHDIGKVEGKLSLIDKSILVILDRLTKGKIKEFKNFKKIDMYYNHPAKGYNILKKFDYDDRFLYLIRNHHNKSIKDKELEVLIKCDSMS</sequence>
<dbReference type="Gene3D" id="1.10.3210.10">
    <property type="entry name" value="Hypothetical protein af1432"/>
    <property type="match status" value="1"/>
</dbReference>
<dbReference type="STRING" id="1121305.CLCOL_24110"/>
<evidence type="ECO:0000259" key="1">
    <source>
        <dbReference type="Pfam" id="PF01966"/>
    </source>
</evidence>
<dbReference type="PATRIC" id="fig|1121305.3.peg.2397"/>
<accession>A0A151AJZ7</accession>
<reference evidence="2 3" key="1">
    <citation type="submission" date="2016-02" db="EMBL/GenBank/DDBJ databases">
        <title>Genome sequence of Clostridium colicanis DSM 13634.</title>
        <authorList>
            <person name="Poehlein A."/>
            <person name="Daniel R."/>
        </authorList>
    </citation>
    <scope>NUCLEOTIDE SEQUENCE [LARGE SCALE GENOMIC DNA]</scope>
    <source>
        <strain evidence="2 3">DSM 13634</strain>
    </source>
</reference>
<dbReference type="EMBL" id="LTBB01000016">
    <property type="protein sequence ID" value="KYH27996.1"/>
    <property type="molecule type" value="Genomic_DNA"/>
</dbReference>
<dbReference type="InterPro" id="IPR006675">
    <property type="entry name" value="HDIG_dom"/>
</dbReference>
<keyword evidence="3" id="KW-1185">Reference proteome</keyword>
<dbReference type="RefSeq" id="WP_061859185.1">
    <property type="nucleotide sequence ID" value="NZ_LTBB01000016.1"/>
</dbReference>
<protein>
    <recommendedName>
        <fullName evidence="1">HD domain-containing protein</fullName>
    </recommendedName>
</protein>
<dbReference type="SUPFAM" id="SSF109604">
    <property type="entry name" value="HD-domain/PDEase-like"/>
    <property type="match status" value="1"/>
</dbReference>
<dbReference type="AlphaFoldDB" id="A0A151AJZ7"/>
<gene>
    <name evidence="2" type="ORF">CLCOL_24110</name>
</gene>
<dbReference type="InterPro" id="IPR006674">
    <property type="entry name" value="HD_domain"/>
</dbReference>
<evidence type="ECO:0000313" key="2">
    <source>
        <dbReference type="EMBL" id="KYH27996.1"/>
    </source>
</evidence>
<evidence type="ECO:0000313" key="3">
    <source>
        <dbReference type="Proteomes" id="UP000075374"/>
    </source>
</evidence>
<dbReference type="Proteomes" id="UP000075374">
    <property type="component" value="Unassembled WGS sequence"/>
</dbReference>
<name>A0A151AJZ7_9CLOT</name>
<dbReference type="NCBIfam" id="TIGR00277">
    <property type="entry name" value="HDIG"/>
    <property type="match status" value="1"/>
</dbReference>
<feature type="domain" description="HD" evidence="1">
    <location>
        <begin position="48"/>
        <end position="156"/>
    </location>
</feature>
<proteinExistence type="predicted"/>
<dbReference type="Pfam" id="PF01966">
    <property type="entry name" value="HD"/>
    <property type="match status" value="1"/>
</dbReference>
<organism evidence="2 3">
    <name type="scientific">Clostridium colicanis DSM 13634</name>
    <dbReference type="NCBI Taxonomy" id="1121305"/>
    <lineage>
        <taxon>Bacteria</taxon>
        <taxon>Bacillati</taxon>
        <taxon>Bacillota</taxon>
        <taxon>Clostridia</taxon>
        <taxon>Eubacteriales</taxon>
        <taxon>Clostridiaceae</taxon>
        <taxon>Clostridium</taxon>
    </lineage>
</organism>